<organism evidence="2 3">
    <name type="scientific">Castilleja foliolosa</name>
    <dbReference type="NCBI Taxonomy" id="1961234"/>
    <lineage>
        <taxon>Eukaryota</taxon>
        <taxon>Viridiplantae</taxon>
        <taxon>Streptophyta</taxon>
        <taxon>Embryophyta</taxon>
        <taxon>Tracheophyta</taxon>
        <taxon>Spermatophyta</taxon>
        <taxon>Magnoliopsida</taxon>
        <taxon>eudicotyledons</taxon>
        <taxon>Gunneridae</taxon>
        <taxon>Pentapetalae</taxon>
        <taxon>asterids</taxon>
        <taxon>lamiids</taxon>
        <taxon>Lamiales</taxon>
        <taxon>Orobanchaceae</taxon>
        <taxon>Pedicularideae</taxon>
        <taxon>Castillejinae</taxon>
        <taxon>Castilleja</taxon>
    </lineage>
</organism>
<evidence type="ECO:0000256" key="1">
    <source>
        <dbReference type="SAM" id="MobiDB-lite"/>
    </source>
</evidence>
<dbReference type="PANTHER" id="PTHR33167">
    <property type="entry name" value="TRANSCRIPTION FACTOR, PUTATIVE (DUF863)-RELATED"/>
    <property type="match status" value="1"/>
</dbReference>
<name>A0ABD3DL98_9LAMI</name>
<proteinExistence type="predicted"/>
<comment type="caution">
    <text evidence="2">The sequence shown here is derived from an EMBL/GenBank/DDBJ whole genome shotgun (WGS) entry which is preliminary data.</text>
</comment>
<evidence type="ECO:0008006" key="4">
    <source>
        <dbReference type="Google" id="ProtNLM"/>
    </source>
</evidence>
<evidence type="ECO:0000313" key="3">
    <source>
        <dbReference type="Proteomes" id="UP001632038"/>
    </source>
</evidence>
<gene>
    <name evidence="2" type="ORF">CASFOL_013871</name>
</gene>
<feature type="compositionally biased region" description="Low complexity" evidence="1">
    <location>
        <begin position="220"/>
        <end position="234"/>
    </location>
</feature>
<accession>A0ABD3DL98</accession>
<dbReference type="PANTHER" id="PTHR33167:SF33">
    <property type="entry name" value="MYB-CC TYPE TRANSCRIPTION FACTOR LHEQLE-CONTAINING DOMAIN-CONTAINING PROTEIN"/>
    <property type="match status" value="1"/>
</dbReference>
<dbReference type="AlphaFoldDB" id="A0ABD3DL98"/>
<dbReference type="EMBL" id="JAVIJP010000016">
    <property type="protein sequence ID" value="KAL3643056.1"/>
    <property type="molecule type" value="Genomic_DNA"/>
</dbReference>
<sequence>MRLITKSEVRMTTKIQHRSIDLLTTRAPLSLIYHYHSGLDFGSRKSEFSMNRMLELQTIESMRKMMLIQEDIFKQQVQDLHRLYNLQKKLMREIETGLIKREKAKTDTNTINSMFSGWHQTGTKTGQSNLRALIDLKEVSGSCSGDNNSSRMPIKLGLSTPDESTSNNIDRLSEDRKDLKRIDEENDVEVELTLSIGHVARNKRLKNEFDESNQVNELGSSSSVNDNSSTVSVSQENMKPHWLLQDLSLNRT</sequence>
<feature type="region of interest" description="Disordered" evidence="1">
    <location>
        <begin position="212"/>
        <end position="237"/>
    </location>
</feature>
<keyword evidence="3" id="KW-1185">Reference proteome</keyword>
<evidence type="ECO:0000313" key="2">
    <source>
        <dbReference type="EMBL" id="KAL3643056.1"/>
    </source>
</evidence>
<dbReference type="Proteomes" id="UP001632038">
    <property type="component" value="Unassembled WGS sequence"/>
</dbReference>
<feature type="region of interest" description="Disordered" evidence="1">
    <location>
        <begin position="141"/>
        <end position="169"/>
    </location>
</feature>
<feature type="compositionally biased region" description="Polar residues" evidence="1">
    <location>
        <begin position="141"/>
        <end position="151"/>
    </location>
</feature>
<reference evidence="3" key="1">
    <citation type="journal article" date="2024" name="IScience">
        <title>Strigolactones Initiate the Formation of Haustorium-like Structures in Castilleja.</title>
        <authorList>
            <person name="Buerger M."/>
            <person name="Peterson D."/>
            <person name="Chory J."/>
        </authorList>
    </citation>
    <scope>NUCLEOTIDE SEQUENCE [LARGE SCALE GENOMIC DNA]</scope>
</reference>
<protein>
    <recommendedName>
        <fullName evidence="4">MYB-CC type transcription factor LHEQLE-containing domain-containing protein</fullName>
    </recommendedName>
</protein>